<reference evidence="1 2" key="1">
    <citation type="submission" date="2012-02" db="EMBL/GenBank/DDBJ databases">
        <title>The Genome Sequence of Bacteroides caccae CL03T12C61.</title>
        <authorList>
            <consortium name="The Broad Institute Genome Sequencing Platform"/>
            <person name="Earl A."/>
            <person name="Ward D."/>
            <person name="Feldgarden M."/>
            <person name="Gevers D."/>
            <person name="Zitomersky N.L."/>
            <person name="Coyne M.J."/>
            <person name="Comstock L.E."/>
            <person name="Young S.K."/>
            <person name="Zeng Q."/>
            <person name="Gargeya S."/>
            <person name="Fitzgerald M."/>
            <person name="Haas B."/>
            <person name="Abouelleil A."/>
            <person name="Alvarado L."/>
            <person name="Arachchi H.M."/>
            <person name="Berlin A."/>
            <person name="Chapman S.B."/>
            <person name="Gearin G."/>
            <person name="Goldberg J."/>
            <person name="Griggs A."/>
            <person name="Gujja S."/>
            <person name="Hansen M."/>
            <person name="Heiman D."/>
            <person name="Howarth C."/>
            <person name="Larimer J."/>
            <person name="Lui A."/>
            <person name="MacDonald P.J.P."/>
            <person name="McCowen C."/>
            <person name="Montmayeur A."/>
            <person name="Murphy C."/>
            <person name="Neiman D."/>
            <person name="Pearson M."/>
            <person name="Priest M."/>
            <person name="Roberts A."/>
            <person name="Saif S."/>
            <person name="Shea T."/>
            <person name="Sisk P."/>
            <person name="Stolte C."/>
            <person name="Sykes S."/>
            <person name="Wortman J."/>
            <person name="Nusbaum C."/>
            <person name="Birren B."/>
        </authorList>
    </citation>
    <scope>NUCLEOTIDE SEQUENCE [LARGE SCALE GENOMIC DNA]</scope>
    <source>
        <strain evidence="1 2">CL03T12C61</strain>
    </source>
</reference>
<evidence type="ECO:0000313" key="2">
    <source>
        <dbReference type="Proteomes" id="UP000002965"/>
    </source>
</evidence>
<dbReference type="Proteomes" id="UP000002965">
    <property type="component" value="Unassembled WGS sequence"/>
</dbReference>
<evidence type="ECO:0000313" key="1">
    <source>
        <dbReference type="EMBL" id="EIY21774.1"/>
    </source>
</evidence>
<sequence length="34" mass="4144">MLIMKEYDFQLGFILNAFKIEKILYLNFELMNSL</sequence>
<accession>I9ENE9</accession>
<organism evidence="1 2">
    <name type="scientific">Bacteroides caccae CL03T12C61</name>
    <dbReference type="NCBI Taxonomy" id="997873"/>
    <lineage>
        <taxon>Bacteria</taxon>
        <taxon>Pseudomonadati</taxon>
        <taxon>Bacteroidota</taxon>
        <taxon>Bacteroidia</taxon>
        <taxon>Bacteroidales</taxon>
        <taxon>Bacteroidaceae</taxon>
        <taxon>Bacteroides</taxon>
    </lineage>
</organism>
<gene>
    <name evidence="1" type="ORF">HMPREF1061_01505</name>
</gene>
<protein>
    <submittedName>
        <fullName evidence="1">Uncharacterized protein</fullName>
    </submittedName>
</protein>
<keyword evidence="2" id="KW-1185">Reference proteome</keyword>
<proteinExistence type="predicted"/>
<comment type="caution">
    <text evidence="1">The sequence shown here is derived from an EMBL/GenBank/DDBJ whole genome shotgun (WGS) entry which is preliminary data.</text>
</comment>
<dbReference type="AlphaFoldDB" id="I9ENE9"/>
<dbReference type="HOGENOM" id="CLU_3371837_0_0_10"/>
<dbReference type="EMBL" id="AGXF01000006">
    <property type="protein sequence ID" value="EIY21774.1"/>
    <property type="molecule type" value="Genomic_DNA"/>
</dbReference>
<name>I9ENE9_9BACE</name>